<feature type="transmembrane region" description="Helical" evidence="2">
    <location>
        <begin position="21"/>
        <end position="38"/>
    </location>
</feature>
<evidence type="ECO:0000256" key="2">
    <source>
        <dbReference type="SAM" id="Phobius"/>
    </source>
</evidence>
<dbReference type="Gene3D" id="2.40.100.10">
    <property type="entry name" value="Cyclophilin-like"/>
    <property type="match status" value="1"/>
</dbReference>
<sequence>MQRKPDKPSNLYRQGSSNKNVVRVLYVIIVGLLGLIAYQNNYFQNTHDEMLKSTDEEYQKEIANYKEKEKSLSNQLKSVEREKESSEEKLHDLENQLKDAKLKNYSADNDKKVGELEHVVDLIIKKNNNLEKEIQESARKEALATFGAGPHKVKFELEFHPDEVPPGKRSDFIAELAPLELMPYTVNFFLTQVKLGLFNGCSFHRNAGHVVQGGPANNHLNPGVNVRKPFKDANLSSVIFQEYHKDFPHKKYTMGYAGRPGGPDFYVSTMDNTRNHGPGGQQSYALKSEADPCFAKVIDGFEAVDRMHKLTVQPGDYKRMKHYVAIKKVTIL</sequence>
<evidence type="ECO:0000313" key="4">
    <source>
        <dbReference type="EMBL" id="GFH48349.1"/>
    </source>
</evidence>
<keyword evidence="2" id="KW-0472">Membrane</keyword>
<dbReference type="GO" id="GO:0003755">
    <property type="term" value="F:peptidyl-prolyl cis-trans isomerase activity"/>
    <property type="evidence" value="ECO:0007669"/>
    <property type="project" value="InterPro"/>
</dbReference>
<gene>
    <name evidence="4" type="ORF">CTEN210_04825</name>
</gene>
<proteinExistence type="predicted"/>
<reference evidence="4 5" key="1">
    <citation type="journal article" date="2021" name="Sci. Rep.">
        <title>The genome of the diatom Chaetoceros tenuissimus carries an ancient integrated fragment of an extant virus.</title>
        <authorList>
            <person name="Hongo Y."/>
            <person name="Kimura K."/>
            <person name="Takaki Y."/>
            <person name="Yoshida Y."/>
            <person name="Baba S."/>
            <person name="Kobayashi G."/>
            <person name="Nagasaki K."/>
            <person name="Hano T."/>
            <person name="Tomaru Y."/>
        </authorList>
    </citation>
    <scope>NUCLEOTIDE SEQUENCE [LARGE SCALE GENOMIC DNA]</scope>
    <source>
        <strain evidence="4 5">NIES-3715</strain>
    </source>
</reference>
<feature type="region of interest" description="Disordered" evidence="1">
    <location>
        <begin position="69"/>
        <end position="90"/>
    </location>
</feature>
<comment type="caution">
    <text evidence="4">The sequence shown here is derived from an EMBL/GenBank/DDBJ whole genome shotgun (WGS) entry which is preliminary data.</text>
</comment>
<dbReference type="Proteomes" id="UP001054902">
    <property type="component" value="Unassembled WGS sequence"/>
</dbReference>
<dbReference type="SUPFAM" id="SSF50891">
    <property type="entry name" value="Cyclophilin-like"/>
    <property type="match status" value="1"/>
</dbReference>
<dbReference type="AlphaFoldDB" id="A0AAD3H3A5"/>
<accession>A0AAD3H3A5</accession>
<feature type="compositionally biased region" description="Basic and acidic residues" evidence="1">
    <location>
        <begin position="78"/>
        <end position="90"/>
    </location>
</feature>
<feature type="domain" description="PPIase cyclophilin-type" evidence="3">
    <location>
        <begin position="180"/>
        <end position="332"/>
    </location>
</feature>
<organism evidence="4 5">
    <name type="scientific">Chaetoceros tenuissimus</name>
    <dbReference type="NCBI Taxonomy" id="426638"/>
    <lineage>
        <taxon>Eukaryota</taxon>
        <taxon>Sar</taxon>
        <taxon>Stramenopiles</taxon>
        <taxon>Ochrophyta</taxon>
        <taxon>Bacillariophyta</taxon>
        <taxon>Coscinodiscophyceae</taxon>
        <taxon>Chaetocerotophycidae</taxon>
        <taxon>Chaetocerotales</taxon>
        <taxon>Chaetocerotaceae</taxon>
        <taxon>Chaetoceros</taxon>
    </lineage>
</organism>
<dbReference type="Pfam" id="PF00160">
    <property type="entry name" value="Pro_isomerase"/>
    <property type="match status" value="1"/>
</dbReference>
<name>A0AAD3H3A5_9STRA</name>
<protein>
    <recommendedName>
        <fullName evidence="3">PPIase cyclophilin-type domain-containing protein</fullName>
    </recommendedName>
</protein>
<keyword evidence="2" id="KW-0812">Transmembrane</keyword>
<dbReference type="EMBL" id="BLLK01000027">
    <property type="protein sequence ID" value="GFH48349.1"/>
    <property type="molecule type" value="Genomic_DNA"/>
</dbReference>
<dbReference type="InterPro" id="IPR029000">
    <property type="entry name" value="Cyclophilin-like_dom_sf"/>
</dbReference>
<dbReference type="InterPro" id="IPR002130">
    <property type="entry name" value="Cyclophilin-type_PPIase_dom"/>
</dbReference>
<evidence type="ECO:0000256" key="1">
    <source>
        <dbReference type="SAM" id="MobiDB-lite"/>
    </source>
</evidence>
<evidence type="ECO:0000313" key="5">
    <source>
        <dbReference type="Proteomes" id="UP001054902"/>
    </source>
</evidence>
<keyword evidence="5" id="KW-1185">Reference proteome</keyword>
<keyword evidence="2" id="KW-1133">Transmembrane helix</keyword>
<dbReference type="PROSITE" id="PS50072">
    <property type="entry name" value="CSA_PPIASE_2"/>
    <property type="match status" value="1"/>
</dbReference>
<evidence type="ECO:0000259" key="3">
    <source>
        <dbReference type="PROSITE" id="PS50072"/>
    </source>
</evidence>